<keyword evidence="3" id="KW-1185">Reference proteome</keyword>
<accession>A0ABS2QSQ2</accession>
<feature type="domain" description="Putative component of 'biosynthetic module'" evidence="1">
    <location>
        <begin position="285"/>
        <end position="503"/>
    </location>
</feature>
<feature type="domain" description="Putative component of 'biosynthetic module'" evidence="1">
    <location>
        <begin position="13"/>
        <end position="262"/>
    </location>
</feature>
<dbReference type="Proteomes" id="UP000809829">
    <property type="component" value="Unassembled WGS sequence"/>
</dbReference>
<dbReference type="EMBL" id="JAFBFC010000002">
    <property type="protein sequence ID" value="MBM7702486.1"/>
    <property type="molecule type" value="Genomic_DNA"/>
</dbReference>
<name>A0ABS2QSQ2_9BACI</name>
<organism evidence="2 3">
    <name type="scientific">Priestia iocasae</name>
    <dbReference type="NCBI Taxonomy" id="2291674"/>
    <lineage>
        <taxon>Bacteria</taxon>
        <taxon>Bacillati</taxon>
        <taxon>Bacillota</taxon>
        <taxon>Bacilli</taxon>
        <taxon>Bacillales</taxon>
        <taxon>Bacillaceae</taxon>
        <taxon>Priestia</taxon>
    </lineage>
</organism>
<evidence type="ECO:0000259" key="1">
    <source>
        <dbReference type="Pfam" id="PF14266"/>
    </source>
</evidence>
<gene>
    <name evidence="2" type="ORF">JOC83_001320</name>
</gene>
<dbReference type="Pfam" id="PF14266">
    <property type="entry name" value="YceG_bac"/>
    <property type="match status" value="2"/>
</dbReference>
<evidence type="ECO:0000313" key="2">
    <source>
        <dbReference type="EMBL" id="MBM7702486.1"/>
    </source>
</evidence>
<proteinExistence type="predicted"/>
<reference evidence="2 3" key="1">
    <citation type="submission" date="2021-01" db="EMBL/GenBank/DDBJ databases">
        <title>Genomic Encyclopedia of Type Strains, Phase IV (KMG-IV): sequencing the most valuable type-strain genomes for metagenomic binning, comparative biology and taxonomic classification.</title>
        <authorList>
            <person name="Goeker M."/>
        </authorList>
    </citation>
    <scope>NUCLEOTIDE SEQUENCE [LARGE SCALE GENOMIC DNA]</scope>
    <source>
        <strain evidence="2 3">DSM 104297</strain>
    </source>
</reference>
<comment type="caution">
    <text evidence="2">The sequence shown here is derived from an EMBL/GenBank/DDBJ whole genome shotgun (WGS) entry which is preliminary data.</text>
</comment>
<dbReference type="InterPro" id="IPR025647">
    <property type="entry name" value="YceG_bac"/>
</dbReference>
<protein>
    <recommendedName>
        <fullName evidence="1">Putative component of 'biosynthetic module' domain-containing protein</fullName>
    </recommendedName>
</protein>
<evidence type="ECO:0000313" key="3">
    <source>
        <dbReference type="Proteomes" id="UP000809829"/>
    </source>
</evidence>
<dbReference type="RefSeq" id="WP_205185581.1">
    <property type="nucleotide sequence ID" value="NZ_JAFBFC010000002.1"/>
</dbReference>
<sequence>MRAIQISKAPIDKWIQIIDKPFAERMPYEKNEDYYHITQVTGRILGVPHDETDYLMQLYELSKKSHVVVLSEELDKTITPERFQAIQKIHMINQKENGLSINRFVAFLDGERLLPSHPNSTYHRHIRQSFMSILRHFEARHGLAHADFRRVLLDMIKWIWNHLDPWLQSFDLDRQLPCVIWYGEMNKSQQYFLYYLMMLGFDVLVFHPEGTDSFADMDEQEDVAEITRYPMTMTAPPFPIEQPERRGTVAYRASKEMDEVIHHEGSSLYKPWQFRNYVPSSVTLKTTYDEVFLLAKERAFIRPNFKVQQGVVHIPAIFAKVMGVSRNKKEYWDRLHQLTELNQAITVQNFPFTQHIQTNYQFHYQHALNHKGELDVEKMIKGNWWQYGHLPEGMQRGIASAIASICRNPKLLPIGNETEKDVQLYLFTQVANMPKTFLNVMQTFDYAQEIPKVVLYNNEINGALSRSDAALLLLLNEFGMDIIVYNPPGHNDLEQYIDSSCFDTHWLDDMVFNQEYKEPSLLKRVFRSIKI</sequence>